<evidence type="ECO:0000313" key="1">
    <source>
        <dbReference type="EnsemblPlants" id="HORVU.MOREX.r3.4HG0348690.1"/>
    </source>
</evidence>
<name>A0A8I6Y5N2_HORVV</name>
<protein>
    <submittedName>
        <fullName evidence="1">Uncharacterized protein</fullName>
    </submittedName>
</protein>
<sequence>MLTSKMHAIWNPRHFIIVIYTKAKGTNPRQFEKRHPTLSTSSQNTSLLLGPPYADVEGVLVDEVEDTEVPDLDPVVAGEVAPPGLHACLVACQRQLHGPRSPARVLEYHQPLRRDAIHDAELLPDVLHEAQAKTNTISSCCSECCKELPSWRRKGGCRCSQTP</sequence>
<accession>A0A8I6Y5N2</accession>
<dbReference type="AlphaFoldDB" id="A0A8I6Y5N2"/>
<evidence type="ECO:0000313" key="2">
    <source>
        <dbReference type="Proteomes" id="UP000011116"/>
    </source>
</evidence>
<reference evidence="1" key="2">
    <citation type="submission" date="2020-10" db="EMBL/GenBank/DDBJ databases">
        <authorList>
            <person name="Scholz U."/>
            <person name="Mascher M."/>
            <person name="Fiebig A."/>
        </authorList>
    </citation>
    <scope>NUCLEOTIDE SEQUENCE [LARGE SCALE GENOMIC DNA]</scope>
    <source>
        <strain evidence="1">cv. Morex</strain>
    </source>
</reference>
<organism evidence="1 2">
    <name type="scientific">Hordeum vulgare subsp. vulgare</name>
    <name type="common">Domesticated barley</name>
    <dbReference type="NCBI Taxonomy" id="112509"/>
    <lineage>
        <taxon>Eukaryota</taxon>
        <taxon>Viridiplantae</taxon>
        <taxon>Streptophyta</taxon>
        <taxon>Embryophyta</taxon>
        <taxon>Tracheophyta</taxon>
        <taxon>Spermatophyta</taxon>
        <taxon>Magnoliopsida</taxon>
        <taxon>Liliopsida</taxon>
        <taxon>Poales</taxon>
        <taxon>Poaceae</taxon>
        <taxon>BOP clade</taxon>
        <taxon>Pooideae</taxon>
        <taxon>Triticodae</taxon>
        <taxon>Triticeae</taxon>
        <taxon>Hordeinae</taxon>
        <taxon>Hordeum</taxon>
    </lineage>
</organism>
<dbReference type="EnsemblPlants" id="HORVU.MOREX.r3.4HG0348690.1">
    <property type="protein sequence ID" value="HORVU.MOREX.r3.4HG0348690.1"/>
    <property type="gene ID" value="HORVU.MOREX.r3.4HG0348690"/>
</dbReference>
<reference evidence="1" key="3">
    <citation type="submission" date="2022-01" db="UniProtKB">
        <authorList>
            <consortium name="EnsemblPlants"/>
        </authorList>
    </citation>
    <scope>IDENTIFICATION</scope>
    <source>
        <strain evidence="1">subsp. vulgare</strain>
    </source>
</reference>
<keyword evidence="2" id="KW-1185">Reference proteome</keyword>
<reference evidence="2" key="1">
    <citation type="journal article" date="2012" name="Nature">
        <title>A physical, genetic and functional sequence assembly of the barley genome.</title>
        <authorList>
            <consortium name="The International Barley Genome Sequencing Consortium"/>
            <person name="Mayer K.F."/>
            <person name="Waugh R."/>
            <person name="Brown J.W."/>
            <person name="Schulman A."/>
            <person name="Langridge P."/>
            <person name="Platzer M."/>
            <person name="Fincher G.B."/>
            <person name="Muehlbauer G.J."/>
            <person name="Sato K."/>
            <person name="Close T.J."/>
            <person name="Wise R.P."/>
            <person name="Stein N."/>
        </authorList>
    </citation>
    <scope>NUCLEOTIDE SEQUENCE [LARGE SCALE GENOMIC DNA]</scope>
    <source>
        <strain evidence="2">cv. Morex</strain>
    </source>
</reference>
<proteinExistence type="predicted"/>
<dbReference type="Proteomes" id="UP000011116">
    <property type="component" value="Chromosome 4H"/>
</dbReference>
<dbReference type="Gramene" id="HORVU.MOREX.r3.4HG0348690.1">
    <property type="protein sequence ID" value="HORVU.MOREX.r3.4HG0348690.1"/>
    <property type="gene ID" value="HORVU.MOREX.r3.4HG0348690"/>
</dbReference>